<evidence type="ECO:0000256" key="2">
    <source>
        <dbReference type="ARBA" id="ARBA00022617"/>
    </source>
</evidence>
<comment type="caution">
    <text evidence="8">The sequence shown here is derived from an EMBL/GenBank/DDBJ whole genome shotgun (WGS) entry which is preliminary data.</text>
</comment>
<proteinExistence type="predicted"/>
<accession>A0A7X6DT47</accession>
<feature type="chain" id="PRO_5031339998" description="Cytochrome c-552/DMSO reductase-like haem-binding domain-containing protein" evidence="6">
    <location>
        <begin position="18"/>
        <end position="342"/>
    </location>
</feature>
<dbReference type="GO" id="GO:0020037">
    <property type="term" value="F:heme binding"/>
    <property type="evidence" value="ECO:0007669"/>
    <property type="project" value="InterPro"/>
</dbReference>
<dbReference type="Proteomes" id="UP000534783">
    <property type="component" value="Unassembled WGS sequence"/>
</dbReference>
<evidence type="ECO:0000256" key="3">
    <source>
        <dbReference type="ARBA" id="ARBA00022723"/>
    </source>
</evidence>
<evidence type="ECO:0000259" key="7">
    <source>
        <dbReference type="SMART" id="SM00887"/>
    </source>
</evidence>
<keyword evidence="1" id="KW-0813">Transport</keyword>
<dbReference type="Gene3D" id="2.60.40.1190">
    <property type="match status" value="1"/>
</dbReference>
<dbReference type="InterPro" id="IPR019020">
    <property type="entry name" value="Cyt-c552/DMSO_Rdtase_haem-bd"/>
</dbReference>
<keyword evidence="5" id="KW-0408">Iron</keyword>
<evidence type="ECO:0000256" key="6">
    <source>
        <dbReference type="SAM" id="SignalP"/>
    </source>
</evidence>
<evidence type="ECO:0000256" key="5">
    <source>
        <dbReference type="ARBA" id="ARBA00023004"/>
    </source>
</evidence>
<keyword evidence="4" id="KW-0249">Electron transport</keyword>
<keyword evidence="3" id="KW-0479">Metal-binding</keyword>
<name>A0A7X6DT47_9BACT</name>
<organism evidence="8 9">
    <name type="scientific">Candidatus Manganitrophus noduliformans</name>
    <dbReference type="NCBI Taxonomy" id="2606439"/>
    <lineage>
        <taxon>Bacteria</taxon>
        <taxon>Pseudomonadati</taxon>
        <taxon>Nitrospirota</taxon>
        <taxon>Nitrospiria</taxon>
        <taxon>Candidatus Troglogloeales</taxon>
        <taxon>Candidatus Manganitrophaceae</taxon>
        <taxon>Candidatus Manganitrophus</taxon>
    </lineage>
</organism>
<gene>
    <name evidence="8" type="ORF">MNODULE_19350</name>
</gene>
<evidence type="ECO:0000256" key="4">
    <source>
        <dbReference type="ARBA" id="ARBA00022982"/>
    </source>
</evidence>
<evidence type="ECO:0000313" key="8">
    <source>
        <dbReference type="EMBL" id="NKE72913.1"/>
    </source>
</evidence>
<dbReference type="Pfam" id="PF09459">
    <property type="entry name" value="EB_dh"/>
    <property type="match status" value="2"/>
</dbReference>
<evidence type="ECO:0000313" key="9">
    <source>
        <dbReference type="Proteomes" id="UP000534783"/>
    </source>
</evidence>
<dbReference type="EMBL" id="VTOW01000004">
    <property type="protein sequence ID" value="NKE72913.1"/>
    <property type="molecule type" value="Genomic_DNA"/>
</dbReference>
<dbReference type="SMART" id="SM00887">
    <property type="entry name" value="EB_dh"/>
    <property type="match status" value="1"/>
</dbReference>
<sequence length="342" mass="38397">MLALRLFLMLVWIVASAGRPSAGAAQEIGWEKIPPFKATLFYPGVASWEFLLSDSHRLGGKNIKKGERACIECHLDEATGNLDLGAEQIAAGKLTMKRSSQHFEPDPIPGKKGFLKVNVQAAYDDDYLYLRFDWESNGTSWKEPAMAGEERFDSVAVQVNKSQNAFKRYGCFVACHKFLTSMIETPSKKELESHPYYGPLKRDDLRLYAFYTREEEGWASMKKEADLKKLLSEGGLIDLWRVKFSGQKTESEDWSIFADRLKDKQADVEGSGDWKDGRYTVVLKRKLQTGDANDVQLAPGDEISVGVAVHDDKVKQRRHYVSFPISIGLGSSTGMIKAVKIK</sequence>
<feature type="domain" description="Cytochrome c-552/DMSO reductase-like haem-binding" evidence="7">
    <location>
        <begin position="27"/>
        <end position="322"/>
    </location>
</feature>
<reference evidence="8 9" key="1">
    <citation type="journal article" date="2020" name="Nature">
        <title>Bacterial chemolithoautotrophy via manganese oxidation.</title>
        <authorList>
            <person name="Yu H."/>
            <person name="Leadbetter J.R."/>
        </authorList>
    </citation>
    <scope>NUCLEOTIDE SEQUENCE [LARGE SCALE GENOMIC DNA]</scope>
    <source>
        <strain evidence="8 9">Mn-1</strain>
    </source>
</reference>
<feature type="signal peptide" evidence="6">
    <location>
        <begin position="1"/>
        <end position="17"/>
    </location>
</feature>
<keyword evidence="2" id="KW-0349">Heme</keyword>
<protein>
    <recommendedName>
        <fullName evidence="7">Cytochrome c-552/DMSO reductase-like haem-binding domain-containing protein</fullName>
    </recommendedName>
</protein>
<evidence type="ECO:0000256" key="1">
    <source>
        <dbReference type="ARBA" id="ARBA00022448"/>
    </source>
</evidence>
<keyword evidence="9" id="KW-1185">Reference proteome</keyword>
<dbReference type="GO" id="GO:0046872">
    <property type="term" value="F:metal ion binding"/>
    <property type="evidence" value="ECO:0007669"/>
    <property type="project" value="UniProtKB-KW"/>
</dbReference>
<keyword evidence="6" id="KW-0732">Signal</keyword>
<dbReference type="RefSeq" id="WP_168062849.1">
    <property type="nucleotide sequence ID" value="NZ_VTOW01000004.1"/>
</dbReference>
<dbReference type="AlphaFoldDB" id="A0A7X6DT47"/>